<comment type="similarity">
    <text evidence="1">Belongs to the peptidase S33 family. ABHD4/ABHD5 subfamily.</text>
</comment>
<dbReference type="GO" id="GO:0035965">
    <property type="term" value="P:cardiolipin acyl-chain remodeling"/>
    <property type="evidence" value="ECO:0007669"/>
    <property type="project" value="EnsemblFungi"/>
</dbReference>
<dbReference type="PANTHER" id="PTHR42886">
    <property type="entry name" value="RE40534P-RELATED"/>
    <property type="match status" value="1"/>
</dbReference>
<evidence type="ECO:0000313" key="3">
    <source>
        <dbReference type="EMBL" id="EDO17197.1"/>
    </source>
</evidence>
<dbReference type="STRING" id="436907.A7TKH5"/>
<dbReference type="GeneID" id="5545401"/>
<dbReference type="PhylomeDB" id="A7TKH5"/>
<reference evidence="3 4" key="1">
    <citation type="journal article" date="2007" name="Proc. Natl. Acad. Sci. U.S.A.">
        <title>Independent sorting-out of thousands of duplicated gene pairs in two yeast species descended from a whole-genome duplication.</title>
        <authorList>
            <person name="Scannell D.R."/>
            <person name="Frank A.C."/>
            <person name="Conant G.C."/>
            <person name="Byrne K.P."/>
            <person name="Woolfit M."/>
            <person name="Wolfe K.H."/>
        </authorList>
    </citation>
    <scope>NUCLEOTIDE SEQUENCE [LARGE SCALE GENOMIC DNA]</scope>
    <source>
        <strain evidence="4">ATCC 22028 / DSM 70294 / BCRC 21397 / CBS 2163 / NBRC 10782 / NRRL Y-8283 / UCD 57-17</strain>
    </source>
</reference>
<name>A7TKH5_VANPO</name>
<dbReference type="InterPro" id="IPR000073">
    <property type="entry name" value="AB_hydrolase_1"/>
</dbReference>
<dbReference type="GO" id="GO:0005743">
    <property type="term" value="C:mitochondrial inner membrane"/>
    <property type="evidence" value="ECO:0007669"/>
    <property type="project" value="EnsemblFungi"/>
</dbReference>
<dbReference type="eggNOG" id="KOG4409">
    <property type="taxonomic scope" value="Eukaryota"/>
</dbReference>
<dbReference type="InterPro" id="IPR029058">
    <property type="entry name" value="AB_hydrolase_fold"/>
</dbReference>
<protein>
    <recommendedName>
        <fullName evidence="2">AB hydrolase-1 domain-containing protein</fullName>
    </recommendedName>
</protein>
<dbReference type="HOGENOM" id="CLU_017361_3_1_1"/>
<gene>
    <name evidence="3" type="ORF">Kpol_1035p9</name>
</gene>
<evidence type="ECO:0000259" key="2">
    <source>
        <dbReference type="Pfam" id="PF00561"/>
    </source>
</evidence>
<accession>A7TKH5</accession>
<dbReference type="SUPFAM" id="SSF53474">
    <property type="entry name" value="alpha/beta-Hydrolases"/>
    <property type="match status" value="1"/>
</dbReference>
<sequence length="427" mass="49437">MPIRNLIRTSKSFISNNFNFRRVATSGVPSRDEKLPTVPAAPAAIPLYEIILKLPNLFPRTLKESLNDYHDFHKDIDKFQTELLSTLPYYPMANDGKKAELITTKVDDEGNYINEFCISPIGAEADQRDLKHLIFIHGYGAGLGFFLKNFEHLPLLDNKWCIHAIDLPGYGYSKRCEFPFKYPEHDISDVQDWFHKRIRTWFKARSLLTTPENNMIMAHSLGAYLMALYIDKFPNDFKKIVMCSPAGICQSSTSEEIGNIKTPWWFNKLWDQNVSPFTLVRNTYYLGSKLTSGWSYRRFKQLKQSGHLMQFEKLHRYAYSIFNQKGSGEYILGFALKCGGDPRIPLEDNLFKSPKTEGIPKSDCEWLWVYGEKDWMDIGGGKRVTDELVTRFGKKSSTTVVPDSGHHLYFDNYKFFNELLVKEMKNM</sequence>
<dbReference type="PANTHER" id="PTHR42886:SF29">
    <property type="entry name" value="PUMMELIG, ISOFORM A"/>
    <property type="match status" value="1"/>
</dbReference>
<evidence type="ECO:0000313" key="4">
    <source>
        <dbReference type="Proteomes" id="UP000000267"/>
    </source>
</evidence>
<dbReference type="EMBL" id="DS480408">
    <property type="protein sequence ID" value="EDO17197.1"/>
    <property type="molecule type" value="Genomic_DNA"/>
</dbReference>
<keyword evidence="4" id="KW-1185">Reference proteome</keyword>
<dbReference type="GO" id="GO:0042171">
    <property type="term" value="F:lysophosphatidic acid acyltransferase activity"/>
    <property type="evidence" value="ECO:0007669"/>
    <property type="project" value="TreeGrafter"/>
</dbReference>
<evidence type="ECO:0000256" key="1">
    <source>
        <dbReference type="ARBA" id="ARBA00038097"/>
    </source>
</evidence>
<dbReference type="GO" id="GO:0055088">
    <property type="term" value="P:lipid homeostasis"/>
    <property type="evidence" value="ECO:0007669"/>
    <property type="project" value="TreeGrafter"/>
</dbReference>
<dbReference type="RefSeq" id="XP_001645055.1">
    <property type="nucleotide sequence ID" value="XM_001645005.1"/>
</dbReference>
<dbReference type="AlphaFoldDB" id="A7TKH5"/>
<dbReference type="ESTHER" id="vanpo-a7tkh5">
    <property type="family name" value="CGI-58_ABHD5_ABHD4"/>
</dbReference>
<proteinExistence type="inferred from homology"/>
<dbReference type="OrthoDB" id="7457040at2759"/>
<dbReference type="GO" id="GO:0006654">
    <property type="term" value="P:phosphatidic acid biosynthetic process"/>
    <property type="evidence" value="ECO:0007669"/>
    <property type="project" value="TreeGrafter"/>
</dbReference>
<dbReference type="GO" id="GO:0004623">
    <property type="term" value="F:phospholipase A2 activity"/>
    <property type="evidence" value="ECO:0007669"/>
    <property type="project" value="EnsemblFungi"/>
</dbReference>
<feature type="domain" description="AB hydrolase-1" evidence="2">
    <location>
        <begin position="131"/>
        <end position="412"/>
    </location>
</feature>
<dbReference type="InParanoid" id="A7TKH5"/>
<dbReference type="KEGG" id="vpo:Kpol_1035p9"/>
<dbReference type="Gene3D" id="3.40.50.1820">
    <property type="entry name" value="alpha/beta hydrolase"/>
    <property type="match status" value="1"/>
</dbReference>
<dbReference type="Pfam" id="PF00561">
    <property type="entry name" value="Abhydrolase_1"/>
    <property type="match status" value="1"/>
</dbReference>
<dbReference type="OMA" id="AFHSMMQ"/>
<dbReference type="Proteomes" id="UP000000267">
    <property type="component" value="Unassembled WGS sequence"/>
</dbReference>
<dbReference type="FunCoup" id="A7TKH5">
    <property type="interactions" value="172"/>
</dbReference>
<organism evidence="4">
    <name type="scientific">Vanderwaltozyma polyspora (strain ATCC 22028 / DSM 70294 / BCRC 21397 / CBS 2163 / NBRC 10782 / NRRL Y-8283 / UCD 57-17)</name>
    <name type="common">Kluyveromyces polysporus</name>
    <dbReference type="NCBI Taxonomy" id="436907"/>
    <lineage>
        <taxon>Eukaryota</taxon>
        <taxon>Fungi</taxon>
        <taxon>Dikarya</taxon>
        <taxon>Ascomycota</taxon>
        <taxon>Saccharomycotina</taxon>
        <taxon>Saccharomycetes</taxon>
        <taxon>Saccharomycetales</taxon>
        <taxon>Saccharomycetaceae</taxon>
        <taxon>Vanderwaltozyma</taxon>
    </lineage>
</organism>